<feature type="region of interest" description="Disordered" evidence="3">
    <location>
        <begin position="153"/>
        <end position="204"/>
    </location>
</feature>
<evidence type="ECO:0000313" key="7">
    <source>
        <dbReference type="Proteomes" id="UP000318093"/>
    </source>
</evidence>
<dbReference type="PANTHER" id="PTHR30483:SF38">
    <property type="entry name" value="BLR7848 PROTEIN"/>
    <property type="match status" value="1"/>
</dbReference>
<evidence type="ECO:0000256" key="2">
    <source>
        <dbReference type="ARBA" id="ARBA00022729"/>
    </source>
</evidence>
<organism evidence="6 7">
    <name type="scientific">Candidatus Segetimicrobium genomatis</name>
    <dbReference type="NCBI Taxonomy" id="2569760"/>
    <lineage>
        <taxon>Bacteria</taxon>
        <taxon>Bacillati</taxon>
        <taxon>Candidatus Sysuimicrobiota</taxon>
        <taxon>Candidatus Sysuimicrobiia</taxon>
        <taxon>Candidatus Sysuimicrobiales</taxon>
        <taxon>Candidatus Segetimicrobiaceae</taxon>
        <taxon>Candidatus Segetimicrobium</taxon>
    </lineage>
</organism>
<dbReference type="InterPro" id="IPR028081">
    <property type="entry name" value="Leu-bd"/>
</dbReference>
<reference evidence="6 7" key="1">
    <citation type="journal article" date="2019" name="Nat. Microbiol.">
        <title>Mediterranean grassland soil C-N compound turnover is dependent on rainfall and depth, and is mediated by genomically divergent microorganisms.</title>
        <authorList>
            <person name="Diamond S."/>
            <person name="Andeer P.F."/>
            <person name="Li Z."/>
            <person name="Crits-Christoph A."/>
            <person name="Burstein D."/>
            <person name="Anantharaman K."/>
            <person name="Lane K.R."/>
            <person name="Thomas B.C."/>
            <person name="Pan C."/>
            <person name="Northen T.R."/>
            <person name="Banfield J.F."/>
        </authorList>
    </citation>
    <scope>NUCLEOTIDE SEQUENCE [LARGE SCALE GENOMIC DNA]</scope>
    <source>
        <strain evidence="6">NP_6</strain>
    </source>
</reference>
<evidence type="ECO:0000256" key="3">
    <source>
        <dbReference type="SAM" id="MobiDB-lite"/>
    </source>
</evidence>
<evidence type="ECO:0000259" key="5">
    <source>
        <dbReference type="Pfam" id="PF13458"/>
    </source>
</evidence>
<dbReference type="SUPFAM" id="SSF53822">
    <property type="entry name" value="Periplasmic binding protein-like I"/>
    <property type="match status" value="1"/>
</dbReference>
<dbReference type="InterPro" id="IPR051010">
    <property type="entry name" value="BCAA_transport"/>
</dbReference>
<feature type="signal peptide" evidence="4">
    <location>
        <begin position="1"/>
        <end position="24"/>
    </location>
</feature>
<dbReference type="Proteomes" id="UP000318093">
    <property type="component" value="Unassembled WGS sequence"/>
</dbReference>
<accession>A0A537JNS8</accession>
<dbReference type="Pfam" id="PF13458">
    <property type="entry name" value="Peripla_BP_6"/>
    <property type="match status" value="1"/>
</dbReference>
<dbReference type="Gene3D" id="3.40.50.2300">
    <property type="match status" value="1"/>
</dbReference>
<dbReference type="EMBL" id="VBAN01000027">
    <property type="protein sequence ID" value="TMI85177.1"/>
    <property type="molecule type" value="Genomic_DNA"/>
</dbReference>
<proteinExistence type="inferred from homology"/>
<keyword evidence="2 4" id="KW-0732">Signal</keyword>
<sequence>MKRREMLKTVAVAAGALLARPSGAAAQQQTVKFGALFDITGATGDIGSHFADGFRDYIRWINERGGIRSGTKIDLLFTDYQYKPDQAVTYLKKLAEQDQVPAISGWGTGDSILMKPQIETYGVPYIPASFHEGLLEAPNDWIWLMGPSYTDRGAGVPGWRSRSTTRTTAGLRSGRRRPTAPRSAWRSWTSRRSPPIRSTRPASC</sequence>
<dbReference type="InterPro" id="IPR028082">
    <property type="entry name" value="Peripla_BP_I"/>
</dbReference>
<comment type="similarity">
    <text evidence="1">Belongs to the leucine-binding protein family.</text>
</comment>
<evidence type="ECO:0000313" key="6">
    <source>
        <dbReference type="EMBL" id="TMI85177.1"/>
    </source>
</evidence>
<dbReference type="AlphaFoldDB" id="A0A537JNS8"/>
<feature type="chain" id="PRO_5022237731" description="Leucine-binding protein domain-containing protein" evidence="4">
    <location>
        <begin position="25"/>
        <end position="204"/>
    </location>
</feature>
<feature type="domain" description="Leucine-binding protein" evidence="5">
    <location>
        <begin position="30"/>
        <end position="159"/>
    </location>
</feature>
<dbReference type="PANTHER" id="PTHR30483">
    <property type="entry name" value="LEUCINE-SPECIFIC-BINDING PROTEIN"/>
    <property type="match status" value="1"/>
</dbReference>
<feature type="compositionally biased region" description="Low complexity" evidence="3">
    <location>
        <begin position="181"/>
        <end position="204"/>
    </location>
</feature>
<name>A0A537JNS8_9BACT</name>
<evidence type="ECO:0000256" key="1">
    <source>
        <dbReference type="ARBA" id="ARBA00010062"/>
    </source>
</evidence>
<gene>
    <name evidence="6" type="ORF">E6H03_00875</name>
</gene>
<protein>
    <recommendedName>
        <fullName evidence="5">Leucine-binding protein domain-containing protein</fullName>
    </recommendedName>
</protein>
<evidence type="ECO:0000256" key="4">
    <source>
        <dbReference type="SAM" id="SignalP"/>
    </source>
</evidence>
<comment type="caution">
    <text evidence="6">The sequence shown here is derived from an EMBL/GenBank/DDBJ whole genome shotgun (WGS) entry which is preliminary data.</text>
</comment>
<feature type="compositionally biased region" description="Polar residues" evidence="3">
    <location>
        <begin position="161"/>
        <end position="170"/>
    </location>
</feature>